<sequence length="354" mass="39386">MINSNEDFTWWHVPLMPRLRQEDRELQTSLCHIVKKSLKWTCKACGEKQSFLRAYGEGSGADCRRHVQKLNLLQGQDSELSLRSLEEVVSANGEENAGHPQAENWSLQGRPRLSESRWLKYLDKSCAEQEWGGGELSPTQSSASTEQPGPPLPPALPRKRKWSQNTQRPPRSPGVQDLSTGTTWEPHEGYADLMGTEQHGSGPCLWGSVPGHTKELSFPRWKLPSPTLQIKALSSKWARFLPSTGNSSHVDTEPPRPLQGDPMPAGPSQAKRRAPGTETPREVCLSRPPTVQLLQATHIPTSRPERPSRKSPEQLWGIETPQAEGRPLAQGAQTAPPIRLCDLFTTGEDFEDDL</sequence>
<proteinExistence type="predicted"/>
<keyword evidence="1" id="KW-1185">Reference proteome</keyword>
<accession>A0AC58L8U2</accession>
<organism evidence="1 2">
    <name type="scientific">Castor canadensis</name>
    <name type="common">American beaver</name>
    <dbReference type="NCBI Taxonomy" id="51338"/>
    <lineage>
        <taxon>Eukaryota</taxon>
        <taxon>Metazoa</taxon>
        <taxon>Chordata</taxon>
        <taxon>Craniata</taxon>
        <taxon>Vertebrata</taxon>
        <taxon>Euteleostomi</taxon>
        <taxon>Mammalia</taxon>
        <taxon>Eutheria</taxon>
        <taxon>Euarchontoglires</taxon>
        <taxon>Glires</taxon>
        <taxon>Rodentia</taxon>
        <taxon>Castorimorpha</taxon>
        <taxon>Castoridae</taxon>
        <taxon>Castor</taxon>
    </lineage>
</organism>
<evidence type="ECO:0000313" key="1">
    <source>
        <dbReference type="Proteomes" id="UP001732720"/>
    </source>
</evidence>
<evidence type="ECO:0000313" key="2">
    <source>
        <dbReference type="RefSeq" id="XP_073913566.1"/>
    </source>
</evidence>
<name>A0AC58L8U2_CASCN</name>
<reference evidence="2" key="1">
    <citation type="submission" date="2025-08" db="UniProtKB">
        <authorList>
            <consortium name="RefSeq"/>
        </authorList>
    </citation>
    <scope>IDENTIFICATION</scope>
</reference>
<gene>
    <name evidence="2" type="primary">Mrnip</name>
</gene>
<dbReference type="RefSeq" id="XP_073913566.1">
    <property type="nucleotide sequence ID" value="XM_074057465.1"/>
</dbReference>
<dbReference type="Proteomes" id="UP001732720">
    <property type="component" value="Chromosome 16"/>
</dbReference>
<protein>
    <submittedName>
        <fullName evidence="2">MRN complex-interacting protein isoform X1</fullName>
    </submittedName>
</protein>